<dbReference type="EMBL" id="FOJO01000002">
    <property type="protein sequence ID" value="SFA41253.1"/>
    <property type="molecule type" value="Genomic_DNA"/>
</dbReference>
<sequence length="126" mass="13543">MMPATEILVLDDWLMTRALIASTVLAMLAACAPAYQTEPAMAPEVAPVPLMPVDGISGLETREPDACKAGNYTSALGQPGSIIPTLGVTRDYRVAEYRGIEPQEYDPLRIVFRLDAAGNIYNIDCG</sequence>
<evidence type="ECO:0000313" key="2">
    <source>
        <dbReference type="Proteomes" id="UP000182312"/>
    </source>
</evidence>
<dbReference type="Proteomes" id="UP000182312">
    <property type="component" value="Unassembled WGS sequence"/>
</dbReference>
<gene>
    <name evidence="1" type="ORF">SAMN04487972_102108</name>
</gene>
<protein>
    <recommendedName>
        <fullName evidence="3">Peptidase inhibitor I78 family protein</fullName>
    </recommendedName>
</protein>
<reference evidence="1 2" key="1">
    <citation type="submission" date="2016-10" db="EMBL/GenBank/DDBJ databases">
        <authorList>
            <person name="de Groot N.N."/>
        </authorList>
    </citation>
    <scope>NUCLEOTIDE SEQUENCE [LARGE SCALE GENOMIC DNA]</scope>
    <source>
        <strain evidence="1 2">CGMCC 1.6117</strain>
    </source>
</reference>
<proteinExistence type="predicted"/>
<dbReference type="AlphaFoldDB" id="A0A1I0SP94"/>
<evidence type="ECO:0000313" key="1">
    <source>
        <dbReference type="EMBL" id="SFA41253.1"/>
    </source>
</evidence>
<accession>A0A1I0SP94</accession>
<name>A0A1I0SP94_9RHOB</name>
<organism evidence="1 2">
    <name type="scientific">Paracoccus halophilus</name>
    <dbReference type="NCBI Taxonomy" id="376733"/>
    <lineage>
        <taxon>Bacteria</taxon>
        <taxon>Pseudomonadati</taxon>
        <taxon>Pseudomonadota</taxon>
        <taxon>Alphaproteobacteria</taxon>
        <taxon>Rhodobacterales</taxon>
        <taxon>Paracoccaceae</taxon>
        <taxon>Paracoccus</taxon>
    </lineage>
</organism>
<evidence type="ECO:0008006" key="3">
    <source>
        <dbReference type="Google" id="ProtNLM"/>
    </source>
</evidence>